<dbReference type="InterPro" id="IPR013839">
    <property type="entry name" value="DNAligase_adenylation"/>
</dbReference>
<dbReference type="Gene3D" id="6.20.10.30">
    <property type="match status" value="1"/>
</dbReference>
<keyword evidence="5" id="KW-0235">DNA replication</keyword>
<dbReference type="SUPFAM" id="SSF52113">
    <property type="entry name" value="BRCT domain"/>
    <property type="match status" value="1"/>
</dbReference>
<keyword evidence="7" id="KW-0227">DNA damage</keyword>
<evidence type="ECO:0000256" key="11">
    <source>
        <dbReference type="ARBA" id="ARBA00023204"/>
    </source>
</evidence>
<dbReference type="EC" id="6.5.1.2" evidence="3"/>
<dbReference type="PROSITE" id="PS01055">
    <property type="entry name" value="DNA_LIGASE_N1"/>
    <property type="match status" value="1"/>
</dbReference>
<evidence type="ECO:0000256" key="7">
    <source>
        <dbReference type="ARBA" id="ARBA00022763"/>
    </source>
</evidence>
<dbReference type="EMBL" id="UOGF01000120">
    <property type="protein sequence ID" value="VAX33805.1"/>
    <property type="molecule type" value="Genomic_DNA"/>
</dbReference>
<dbReference type="SUPFAM" id="SSF56091">
    <property type="entry name" value="DNA ligase/mRNA capping enzyme, catalytic domain"/>
    <property type="match status" value="1"/>
</dbReference>
<dbReference type="Pfam" id="PF14520">
    <property type="entry name" value="HHH_5"/>
    <property type="match status" value="1"/>
</dbReference>
<dbReference type="SMART" id="SM00278">
    <property type="entry name" value="HhH1"/>
    <property type="match status" value="4"/>
</dbReference>
<dbReference type="InterPro" id="IPR036420">
    <property type="entry name" value="BRCT_dom_sf"/>
</dbReference>
<keyword evidence="6" id="KW-0479">Metal-binding</keyword>
<dbReference type="PANTHER" id="PTHR23389">
    <property type="entry name" value="CHROMOSOME TRANSMISSION FIDELITY FACTOR 18"/>
    <property type="match status" value="1"/>
</dbReference>
<dbReference type="Pfam" id="PF00533">
    <property type="entry name" value="BRCT"/>
    <property type="match status" value="1"/>
</dbReference>
<dbReference type="HAMAP" id="MF_01588">
    <property type="entry name" value="DNA_ligase_A"/>
    <property type="match status" value="1"/>
</dbReference>
<dbReference type="InterPro" id="IPR003583">
    <property type="entry name" value="Hlx-hairpin-Hlx_DNA-bd_motif"/>
</dbReference>
<keyword evidence="8" id="KW-0862">Zinc</keyword>
<evidence type="ECO:0000256" key="2">
    <source>
        <dbReference type="ARBA" id="ARBA00004067"/>
    </source>
</evidence>
<dbReference type="PROSITE" id="PS01056">
    <property type="entry name" value="DNA_LIGASE_N2"/>
    <property type="match status" value="1"/>
</dbReference>
<keyword evidence="10" id="KW-0520">NAD</keyword>
<gene>
    <name evidence="14" type="ORF">MNBD_NITROSPIRAE01-1651</name>
</gene>
<accession>A0A3B1DQ05</accession>
<dbReference type="Gene3D" id="3.30.470.30">
    <property type="entry name" value="DNA ligase/mRNA capping enzyme"/>
    <property type="match status" value="1"/>
</dbReference>
<dbReference type="FunFam" id="2.40.50.140:FF:000012">
    <property type="entry name" value="DNA ligase"/>
    <property type="match status" value="1"/>
</dbReference>
<evidence type="ECO:0000256" key="6">
    <source>
        <dbReference type="ARBA" id="ARBA00022723"/>
    </source>
</evidence>
<dbReference type="CDD" id="cd00114">
    <property type="entry name" value="LIGANc"/>
    <property type="match status" value="1"/>
</dbReference>
<dbReference type="InterPro" id="IPR041663">
    <property type="entry name" value="DisA/LigA_HHH"/>
</dbReference>
<dbReference type="PANTHER" id="PTHR23389:SF9">
    <property type="entry name" value="DNA LIGASE"/>
    <property type="match status" value="1"/>
</dbReference>
<dbReference type="InterPro" id="IPR033136">
    <property type="entry name" value="DNA_ligase_CS"/>
</dbReference>
<evidence type="ECO:0000256" key="3">
    <source>
        <dbReference type="ARBA" id="ARBA00012722"/>
    </source>
</evidence>
<dbReference type="SMART" id="SM00292">
    <property type="entry name" value="BRCT"/>
    <property type="match status" value="1"/>
</dbReference>
<evidence type="ECO:0000256" key="9">
    <source>
        <dbReference type="ARBA" id="ARBA00022842"/>
    </source>
</evidence>
<dbReference type="InterPro" id="IPR004149">
    <property type="entry name" value="Znf_DNAligase_C4"/>
</dbReference>
<feature type="domain" description="BRCT" evidence="13">
    <location>
        <begin position="595"/>
        <end position="673"/>
    </location>
</feature>
<dbReference type="GO" id="GO:0003677">
    <property type="term" value="F:DNA binding"/>
    <property type="evidence" value="ECO:0007669"/>
    <property type="project" value="InterPro"/>
</dbReference>
<dbReference type="InterPro" id="IPR018239">
    <property type="entry name" value="DNA_ligase_AS"/>
</dbReference>
<evidence type="ECO:0000256" key="12">
    <source>
        <dbReference type="ARBA" id="ARBA00034005"/>
    </source>
</evidence>
<dbReference type="SMART" id="SM00532">
    <property type="entry name" value="LIGANc"/>
    <property type="match status" value="1"/>
</dbReference>
<dbReference type="PIRSF" id="PIRSF001604">
    <property type="entry name" value="LigA"/>
    <property type="match status" value="1"/>
</dbReference>
<keyword evidence="9" id="KW-0460">Magnesium</keyword>
<evidence type="ECO:0000256" key="5">
    <source>
        <dbReference type="ARBA" id="ARBA00022705"/>
    </source>
</evidence>
<dbReference type="InterPro" id="IPR004150">
    <property type="entry name" value="NAD_DNA_ligase_OB"/>
</dbReference>
<dbReference type="Pfam" id="PF12826">
    <property type="entry name" value="HHH_2"/>
    <property type="match status" value="1"/>
</dbReference>
<evidence type="ECO:0000256" key="4">
    <source>
        <dbReference type="ARBA" id="ARBA00022598"/>
    </source>
</evidence>
<dbReference type="InterPro" id="IPR001357">
    <property type="entry name" value="BRCT_dom"/>
</dbReference>
<dbReference type="FunFam" id="1.10.150.20:FF:000007">
    <property type="entry name" value="DNA ligase"/>
    <property type="match status" value="1"/>
</dbReference>
<dbReference type="FunFam" id="3.30.470.30:FF:000001">
    <property type="entry name" value="DNA ligase"/>
    <property type="match status" value="1"/>
</dbReference>
<dbReference type="GO" id="GO:0006260">
    <property type="term" value="P:DNA replication"/>
    <property type="evidence" value="ECO:0007669"/>
    <property type="project" value="UniProtKB-KW"/>
</dbReference>
<dbReference type="Gene3D" id="2.40.50.140">
    <property type="entry name" value="Nucleic acid-binding proteins"/>
    <property type="match status" value="1"/>
</dbReference>
<keyword evidence="4 14" id="KW-0436">Ligase</keyword>
<evidence type="ECO:0000313" key="14">
    <source>
        <dbReference type="EMBL" id="VAX33805.1"/>
    </source>
</evidence>
<protein>
    <recommendedName>
        <fullName evidence="3">DNA ligase (NAD(+))</fullName>
        <ecNumber evidence="3">6.5.1.2</ecNumber>
    </recommendedName>
</protein>
<dbReference type="InterPro" id="IPR001679">
    <property type="entry name" value="DNA_ligase"/>
</dbReference>
<keyword evidence="11" id="KW-0234">DNA repair</keyword>
<dbReference type="InterPro" id="IPR013840">
    <property type="entry name" value="DNAligase_N"/>
</dbReference>
<dbReference type="SUPFAM" id="SSF50249">
    <property type="entry name" value="Nucleic acid-binding proteins"/>
    <property type="match status" value="1"/>
</dbReference>
<dbReference type="GO" id="GO:0003911">
    <property type="term" value="F:DNA ligase (NAD+) activity"/>
    <property type="evidence" value="ECO:0007669"/>
    <property type="project" value="UniProtKB-EC"/>
</dbReference>
<organism evidence="14">
    <name type="scientific">hydrothermal vent metagenome</name>
    <dbReference type="NCBI Taxonomy" id="652676"/>
    <lineage>
        <taxon>unclassified sequences</taxon>
        <taxon>metagenomes</taxon>
        <taxon>ecological metagenomes</taxon>
    </lineage>
</organism>
<evidence type="ECO:0000256" key="10">
    <source>
        <dbReference type="ARBA" id="ARBA00023027"/>
    </source>
</evidence>
<comment type="cofactor">
    <cofactor evidence="1">
        <name>Mg(2+)</name>
        <dbReference type="ChEBI" id="CHEBI:18420"/>
    </cofactor>
</comment>
<sequence length="673" mass="74500">MKISAPPDILKKIHELRQSIEADNHKYYVLDAPTVSDAQFDQKFRALQDIESQYPHLITPDSPTQRVGGIALDVFRVVQHRHAMLSLNNAFDEQAVRDFDRRTRESLEVETVTYAVEPKLDGAAISLIYEAGVLVQAATRGDGASGENVTENIRTVRVIPLRLSAKKIPDFLEVRGEIHMPKMDFIHLNEKQEARGEKVFVNARNAAAGSLRQLDSKITAQRPLSFFAYSLAGLEGCVLPETHWEMINFLADLKIPVCPERDCVEGVEGLFAYYKRMSAAREALPYDMDGVVYKVNNLRQQSALGFVARAPRFALAHKFPAEEALTQVEEIMIQVGRTGALTPVARLKPVFVGGVTLTNATLHNEDEVHRKDVRAGDTVRVRRAGDVIPEVVAVVLENRPIGAAVFEMPQRCPICQSCVLRLENESAARCTGGLFCPAQLKGAVFHFASRRAMDIDGLGEKLISQLIDQKVIQNVADLYDLKIENVSHLERMAKKSAQNLVEAIEKSKKTTFARFIYALGIRNVGEATANDLAQHFAHLDALMASDEEKFQSVPEVGPTVATSLVEFFSETQHREIIHRLRQRGVHWQEGEARATQSLPLAGLNFVLTGTLSRMTRFEAKEKISAAGGKMSGSVSKKTDYVVAGSNPGSKFEKAQKLGIAILDDVGLLKLLES</sequence>
<evidence type="ECO:0000256" key="1">
    <source>
        <dbReference type="ARBA" id="ARBA00001946"/>
    </source>
</evidence>
<dbReference type="Pfam" id="PF03119">
    <property type="entry name" value="DNA_ligase_ZBD"/>
    <property type="match status" value="1"/>
</dbReference>
<dbReference type="GO" id="GO:0046872">
    <property type="term" value="F:metal ion binding"/>
    <property type="evidence" value="ECO:0007669"/>
    <property type="project" value="UniProtKB-KW"/>
</dbReference>
<evidence type="ECO:0000256" key="8">
    <source>
        <dbReference type="ARBA" id="ARBA00022833"/>
    </source>
</evidence>
<dbReference type="Gene3D" id="3.40.50.10190">
    <property type="entry name" value="BRCT domain"/>
    <property type="match status" value="1"/>
</dbReference>
<dbReference type="GO" id="GO:0005829">
    <property type="term" value="C:cytosol"/>
    <property type="evidence" value="ECO:0007669"/>
    <property type="project" value="TreeGrafter"/>
</dbReference>
<dbReference type="NCBIfam" id="TIGR00575">
    <property type="entry name" value="dnlj"/>
    <property type="match status" value="1"/>
</dbReference>
<dbReference type="Gene3D" id="1.10.150.20">
    <property type="entry name" value="5' to 3' exonuclease, C-terminal subdomain"/>
    <property type="match status" value="2"/>
</dbReference>
<name>A0A3B1DQ05_9ZZZZ</name>
<reference evidence="14" key="1">
    <citation type="submission" date="2018-06" db="EMBL/GenBank/DDBJ databases">
        <authorList>
            <person name="Zhirakovskaya E."/>
        </authorList>
    </citation>
    <scope>NUCLEOTIDE SEQUENCE</scope>
</reference>
<comment type="catalytic activity">
    <reaction evidence="12">
        <text>NAD(+) + (deoxyribonucleotide)n-3'-hydroxyl + 5'-phospho-(deoxyribonucleotide)m = (deoxyribonucleotide)n+m + AMP + beta-nicotinamide D-nucleotide.</text>
        <dbReference type="EC" id="6.5.1.2"/>
    </reaction>
</comment>
<dbReference type="GO" id="GO:0006281">
    <property type="term" value="P:DNA repair"/>
    <property type="evidence" value="ECO:0007669"/>
    <property type="project" value="UniProtKB-KW"/>
</dbReference>
<dbReference type="FunFam" id="1.10.150.20:FF:000006">
    <property type="entry name" value="DNA ligase"/>
    <property type="match status" value="1"/>
</dbReference>
<dbReference type="PROSITE" id="PS50172">
    <property type="entry name" value="BRCT"/>
    <property type="match status" value="1"/>
</dbReference>
<dbReference type="AlphaFoldDB" id="A0A3B1DQ05"/>
<dbReference type="InterPro" id="IPR010994">
    <property type="entry name" value="RuvA_2-like"/>
</dbReference>
<proteinExistence type="inferred from homology"/>
<dbReference type="InterPro" id="IPR012340">
    <property type="entry name" value="NA-bd_OB-fold"/>
</dbReference>
<dbReference type="CDD" id="cd17748">
    <property type="entry name" value="BRCT_DNA_ligase_like"/>
    <property type="match status" value="1"/>
</dbReference>
<comment type="function">
    <text evidence="2">DNA ligase that catalyzes the formation of phosphodiester linkages between 5'-phosphoryl and 3'-hydroxyl groups in double-stranded DNA using NAD as a coenzyme and as the energy source for the reaction. It is essential for DNA replication and repair of damaged DNA.</text>
</comment>
<dbReference type="SUPFAM" id="SSF47781">
    <property type="entry name" value="RuvA domain 2-like"/>
    <property type="match status" value="1"/>
</dbReference>
<dbReference type="Pfam" id="PF01653">
    <property type="entry name" value="DNA_ligase_aden"/>
    <property type="match status" value="1"/>
</dbReference>
<dbReference type="Pfam" id="PF03120">
    <property type="entry name" value="OB_DNA_ligase"/>
    <property type="match status" value="1"/>
</dbReference>
<evidence type="ECO:0000259" key="13">
    <source>
        <dbReference type="PROSITE" id="PS50172"/>
    </source>
</evidence>
<dbReference type="Gene3D" id="1.10.287.610">
    <property type="entry name" value="Helix hairpin bin"/>
    <property type="match status" value="1"/>
</dbReference>
<dbReference type="NCBIfam" id="NF005932">
    <property type="entry name" value="PRK07956.1"/>
    <property type="match status" value="1"/>
</dbReference>